<evidence type="ECO:0000256" key="1">
    <source>
        <dbReference type="ARBA" id="ARBA00005409"/>
    </source>
</evidence>
<dbReference type="NCBIfam" id="TIGR00685">
    <property type="entry name" value="T6PP"/>
    <property type="match status" value="1"/>
</dbReference>
<gene>
    <name evidence="8" type="ORF">DCAF_LOCUS6702</name>
</gene>
<dbReference type="InterPro" id="IPR006379">
    <property type="entry name" value="HAD-SF_hydro_IIB"/>
</dbReference>
<dbReference type="PANTHER" id="PTHR10788:SF55">
    <property type="entry name" value="ALPHA,ALPHA-TREHALOSE-PHOSPHATE SYNTHASE [UDP-FORMING] 10-RELATED"/>
    <property type="match status" value="1"/>
</dbReference>
<protein>
    <recommendedName>
        <fullName evidence="3">alpha,alpha-trehalose-phosphate synthase (UDP-forming)</fullName>
        <ecNumber evidence="3">2.4.1.15</ecNumber>
    </recommendedName>
</protein>
<keyword evidence="5" id="KW-0328">Glycosyltransferase</keyword>
<evidence type="ECO:0000256" key="7">
    <source>
        <dbReference type="ARBA" id="ARBA00048039"/>
    </source>
</evidence>
<evidence type="ECO:0000256" key="4">
    <source>
        <dbReference type="ARBA" id="ARBA00022553"/>
    </source>
</evidence>
<dbReference type="FunFam" id="3.40.50.1000:FF:000054">
    <property type="entry name" value="alpha,alpha-trehalose-phosphate synthase [UDP-forming] 6"/>
    <property type="match status" value="1"/>
</dbReference>
<comment type="similarity">
    <text evidence="1">In the N-terminal section; belongs to the glycosyltransferase 20 family.</text>
</comment>
<dbReference type="Pfam" id="PF00982">
    <property type="entry name" value="Glyco_transf_20"/>
    <property type="match status" value="1"/>
</dbReference>
<dbReference type="AlphaFoldDB" id="A0AAV1R7P1"/>
<evidence type="ECO:0000256" key="3">
    <source>
        <dbReference type="ARBA" id="ARBA00012538"/>
    </source>
</evidence>
<dbReference type="InterPro" id="IPR023214">
    <property type="entry name" value="HAD_sf"/>
</dbReference>
<proteinExistence type="inferred from homology"/>
<dbReference type="Pfam" id="PF02358">
    <property type="entry name" value="Trehalose_PPase"/>
    <property type="match status" value="1"/>
</dbReference>
<dbReference type="InterPro" id="IPR003337">
    <property type="entry name" value="Trehalose_PPase"/>
</dbReference>
<name>A0AAV1R7P1_9ROSI</name>
<dbReference type="CDD" id="cd01627">
    <property type="entry name" value="HAD_TPP"/>
    <property type="match status" value="1"/>
</dbReference>
<dbReference type="NCBIfam" id="TIGR01484">
    <property type="entry name" value="HAD-SF-IIB"/>
    <property type="match status" value="1"/>
</dbReference>
<dbReference type="FunFam" id="3.40.50.2000:FF:000017">
    <property type="entry name" value="alpha,alpha-trehalose-phosphate synthase [UDP-forming] 6"/>
    <property type="match status" value="1"/>
</dbReference>
<dbReference type="Proteomes" id="UP001314170">
    <property type="component" value="Unassembled WGS sequence"/>
</dbReference>
<evidence type="ECO:0000256" key="6">
    <source>
        <dbReference type="ARBA" id="ARBA00022679"/>
    </source>
</evidence>
<comment type="caution">
    <text evidence="8">The sequence shown here is derived from an EMBL/GenBank/DDBJ whole genome shotgun (WGS) entry which is preliminary data.</text>
</comment>
<dbReference type="SUPFAM" id="SSF56784">
    <property type="entry name" value="HAD-like"/>
    <property type="match status" value="1"/>
</dbReference>
<evidence type="ECO:0000313" key="8">
    <source>
        <dbReference type="EMBL" id="CAK7328955.1"/>
    </source>
</evidence>
<reference evidence="8 9" key="1">
    <citation type="submission" date="2024-01" db="EMBL/GenBank/DDBJ databases">
        <authorList>
            <person name="Waweru B."/>
        </authorList>
    </citation>
    <scope>NUCLEOTIDE SEQUENCE [LARGE SCALE GENOMIC DNA]</scope>
</reference>
<evidence type="ECO:0000313" key="9">
    <source>
        <dbReference type="Proteomes" id="UP001314170"/>
    </source>
</evidence>
<dbReference type="FunFam" id="3.40.50.1000:FF:000052">
    <property type="entry name" value="Alpha,alpha-trehalose-phosphate synthase [UDP-forming] 6"/>
    <property type="match status" value="1"/>
</dbReference>
<evidence type="ECO:0000256" key="5">
    <source>
        <dbReference type="ARBA" id="ARBA00022676"/>
    </source>
</evidence>
<keyword evidence="6" id="KW-0808">Transferase</keyword>
<evidence type="ECO:0000256" key="2">
    <source>
        <dbReference type="ARBA" id="ARBA00006330"/>
    </source>
</evidence>
<organism evidence="8 9">
    <name type="scientific">Dovyalis caffra</name>
    <dbReference type="NCBI Taxonomy" id="77055"/>
    <lineage>
        <taxon>Eukaryota</taxon>
        <taxon>Viridiplantae</taxon>
        <taxon>Streptophyta</taxon>
        <taxon>Embryophyta</taxon>
        <taxon>Tracheophyta</taxon>
        <taxon>Spermatophyta</taxon>
        <taxon>Magnoliopsida</taxon>
        <taxon>eudicotyledons</taxon>
        <taxon>Gunneridae</taxon>
        <taxon>Pentapetalae</taxon>
        <taxon>rosids</taxon>
        <taxon>fabids</taxon>
        <taxon>Malpighiales</taxon>
        <taxon>Salicaceae</taxon>
        <taxon>Flacourtieae</taxon>
        <taxon>Dovyalis</taxon>
    </lineage>
</organism>
<dbReference type="PANTHER" id="PTHR10788">
    <property type="entry name" value="TREHALOSE-6-PHOSPHATE SYNTHASE"/>
    <property type="match status" value="1"/>
</dbReference>
<dbReference type="EMBL" id="CAWUPB010000905">
    <property type="protein sequence ID" value="CAK7328955.1"/>
    <property type="molecule type" value="Genomic_DNA"/>
</dbReference>
<dbReference type="GO" id="GO:0004805">
    <property type="term" value="F:trehalose-phosphatase activity"/>
    <property type="evidence" value="ECO:0007669"/>
    <property type="project" value="TreeGrafter"/>
</dbReference>
<dbReference type="EC" id="2.4.1.15" evidence="3"/>
<dbReference type="InterPro" id="IPR036412">
    <property type="entry name" value="HAD-like_sf"/>
</dbReference>
<dbReference type="FunFam" id="3.40.50.2000:FF:000010">
    <property type="entry name" value="Alpha,alpha-trehalose-phosphate synthase"/>
    <property type="match status" value="1"/>
</dbReference>
<dbReference type="CDD" id="cd03788">
    <property type="entry name" value="GT20_TPS"/>
    <property type="match status" value="1"/>
</dbReference>
<dbReference type="Gene3D" id="3.40.50.2000">
    <property type="entry name" value="Glycogen Phosphorylase B"/>
    <property type="match status" value="2"/>
</dbReference>
<sequence length="840" mass="94336">MVSRSCISLLDLASGNMMNFGQTPRSLPRIMTVPGIISDVDGDGTNDGNSDAPSTGSCAKRLYFDEDSLLLQMKDGFSENPEVVYVGSLRVDVDSSEQEEVAQKLLEEFNCVPTFIPPDIYKNFYHGFCKHHLWPLFHYMLPMSPDHGNRFDRLLWQAYVSANKIFADRVMEVINPEEDYVWVHDYHLMVLPTFLRKRFNRIKLGFFLHSPFPSSEIYRTLPVRDEILKALLNADLIGFHTFDYARHFLSCCSRMLGLDYESKRGHIGLEYFGRTVYIKILPVGIHMGRVESALDHPSSSIKVKEIQEQFKGKRLVIGVDDMDIFKGISLKLLAMEHLLQQNSELRGKLVLVQIVNPARSSGKDVQEAIMETSTITKRINDAFGFPGYKPVVLIDRHVPFCEKTAYYALAECCIVNAVRDGMNLIPYKYIVCRQGTPKMDEALGVASGSRHTSALVVSEFTGCSPSLSGAIRVNPWDIEAVANALNVAIKMPDLEKQLRHEKHYRYVSSHDVAYWACSFMQDLRRACIDHYSKRCWGIGFGLNFRILSLSPSFRKLSNDFIVSAYKRTSKRAIFLDYDGTVVPHTSIAKRPTPEVISVLNNLCADLMNSVFIVSGRGKKSLSDWFVQCENLGIAAEHGYFLRWSGVSDWETSSLAADFDWKKIAEPVMKLYTEATDGSYIEAKESALVWHHQDADPDFGSCQAKELLDHLESVLANDPVVVKRGQNIVEVKPQGVTKGFVVEKVLSKMIANGKPPGFVLCIGDDRSDEDMFESILNTVSYGSSLPSAPNIFACTVGQKPSKARYYLDDTIDVLALLQCLTDASNSKLSSTETQVSFDNTV</sequence>
<comment type="similarity">
    <text evidence="2">In the C-terminal section; belongs to the trehalose phosphatase family.</text>
</comment>
<dbReference type="InterPro" id="IPR001830">
    <property type="entry name" value="Glyco_trans_20"/>
</dbReference>
<accession>A0AAV1R7P1</accession>
<dbReference type="SUPFAM" id="SSF53756">
    <property type="entry name" value="UDP-Glycosyltransferase/glycogen phosphorylase"/>
    <property type="match status" value="1"/>
</dbReference>
<keyword evidence="4" id="KW-0597">Phosphoprotein</keyword>
<comment type="catalytic activity">
    <reaction evidence="7">
        <text>D-glucose 6-phosphate + UDP-alpha-D-glucose = alpha,alpha-trehalose 6-phosphate + UDP + H(+)</text>
        <dbReference type="Rhea" id="RHEA:18889"/>
        <dbReference type="ChEBI" id="CHEBI:15378"/>
        <dbReference type="ChEBI" id="CHEBI:58223"/>
        <dbReference type="ChEBI" id="CHEBI:58429"/>
        <dbReference type="ChEBI" id="CHEBI:58885"/>
        <dbReference type="ChEBI" id="CHEBI:61548"/>
        <dbReference type="EC" id="2.4.1.15"/>
    </reaction>
</comment>
<keyword evidence="9" id="KW-1185">Reference proteome</keyword>
<dbReference type="Gene3D" id="3.40.50.1000">
    <property type="entry name" value="HAD superfamily/HAD-like"/>
    <property type="match status" value="2"/>
</dbReference>
<dbReference type="GO" id="GO:0005992">
    <property type="term" value="P:trehalose biosynthetic process"/>
    <property type="evidence" value="ECO:0007669"/>
    <property type="project" value="InterPro"/>
</dbReference>
<dbReference type="GO" id="GO:0005829">
    <property type="term" value="C:cytosol"/>
    <property type="evidence" value="ECO:0007669"/>
    <property type="project" value="TreeGrafter"/>
</dbReference>
<dbReference type="GO" id="GO:0003825">
    <property type="term" value="F:alpha,alpha-trehalose-phosphate synthase (UDP-forming) activity"/>
    <property type="evidence" value="ECO:0007669"/>
    <property type="project" value="UniProtKB-EC"/>
</dbReference>